<name>A0ABQ2G3L5_9DEIO</name>
<dbReference type="RefSeq" id="WP_188969370.1">
    <property type="nucleotide sequence ID" value="NZ_BMOL01000002.1"/>
</dbReference>
<organism evidence="1 2">
    <name type="scientific">Deinococcus aerolatus</name>
    <dbReference type="NCBI Taxonomy" id="522487"/>
    <lineage>
        <taxon>Bacteria</taxon>
        <taxon>Thermotogati</taxon>
        <taxon>Deinococcota</taxon>
        <taxon>Deinococci</taxon>
        <taxon>Deinococcales</taxon>
        <taxon>Deinococcaceae</taxon>
        <taxon>Deinococcus</taxon>
    </lineage>
</organism>
<evidence type="ECO:0000313" key="2">
    <source>
        <dbReference type="Proteomes" id="UP000639973"/>
    </source>
</evidence>
<dbReference type="EMBL" id="BMOL01000002">
    <property type="protein sequence ID" value="GGL73048.1"/>
    <property type="molecule type" value="Genomic_DNA"/>
</dbReference>
<dbReference type="Proteomes" id="UP000639973">
    <property type="component" value="Unassembled WGS sequence"/>
</dbReference>
<gene>
    <name evidence="1" type="ORF">GCM10010840_08870</name>
</gene>
<reference evidence="2" key="1">
    <citation type="journal article" date="2019" name="Int. J. Syst. Evol. Microbiol.">
        <title>The Global Catalogue of Microorganisms (GCM) 10K type strain sequencing project: providing services to taxonomists for standard genome sequencing and annotation.</title>
        <authorList>
            <consortium name="The Broad Institute Genomics Platform"/>
            <consortium name="The Broad Institute Genome Sequencing Center for Infectious Disease"/>
            <person name="Wu L."/>
            <person name="Ma J."/>
        </authorList>
    </citation>
    <scope>NUCLEOTIDE SEQUENCE [LARGE SCALE GENOMIC DNA]</scope>
    <source>
        <strain evidence="2">JCM 15442</strain>
    </source>
</reference>
<proteinExistence type="predicted"/>
<comment type="caution">
    <text evidence="1">The sequence shown here is derived from an EMBL/GenBank/DDBJ whole genome shotgun (WGS) entry which is preliminary data.</text>
</comment>
<keyword evidence="2" id="KW-1185">Reference proteome</keyword>
<protein>
    <submittedName>
        <fullName evidence="1">Uncharacterized protein</fullName>
    </submittedName>
</protein>
<sequence length="154" mass="16946">MYLTQDEFDPTDKSFPTTPQEVTDRHLVGVLGMALSGCAYWCDELRVEDRDAVPDRLTPEQASALRGEPTDTGDTPCFEDLPLLGATWVFVPCEPKMPEARLSIPRLRHAVAQIYCREAARGHLDLGDYGPPVLDAQQADAAVQLALFGEIVFG</sequence>
<evidence type="ECO:0000313" key="1">
    <source>
        <dbReference type="EMBL" id="GGL73048.1"/>
    </source>
</evidence>
<accession>A0ABQ2G3L5</accession>